<dbReference type="AlphaFoldDB" id="A0A7I9YY71"/>
<evidence type="ECO:0000313" key="2">
    <source>
        <dbReference type="EMBL" id="GFG93553.1"/>
    </source>
</evidence>
<feature type="chain" id="PRO_5029548369" evidence="1">
    <location>
        <begin position="23"/>
        <end position="99"/>
    </location>
</feature>
<comment type="caution">
    <text evidence="2">The sequence shown here is derived from an EMBL/GenBank/DDBJ whole genome shotgun (WGS) entry which is preliminary data.</text>
</comment>
<reference evidence="2 3" key="1">
    <citation type="journal article" date="2019" name="Emerg. Microbes Infect.">
        <title>Comprehensive subspecies identification of 175 nontuberculous mycobacteria species based on 7547 genomic profiles.</title>
        <authorList>
            <person name="Matsumoto Y."/>
            <person name="Kinjo T."/>
            <person name="Motooka D."/>
            <person name="Nabeya D."/>
            <person name="Jung N."/>
            <person name="Uechi K."/>
            <person name="Horii T."/>
            <person name="Iida T."/>
            <person name="Fujita J."/>
            <person name="Nakamura S."/>
        </authorList>
    </citation>
    <scope>NUCLEOTIDE SEQUENCE [LARGE SCALE GENOMIC DNA]</scope>
    <source>
        <strain evidence="2 3">JCM 30725</strain>
    </source>
</reference>
<protein>
    <submittedName>
        <fullName evidence="2">Uncharacterized protein</fullName>
    </submittedName>
</protein>
<keyword evidence="1" id="KW-0732">Signal</keyword>
<keyword evidence="3" id="KW-1185">Reference proteome</keyword>
<dbReference type="Proteomes" id="UP000465360">
    <property type="component" value="Unassembled WGS sequence"/>
</dbReference>
<feature type="signal peptide" evidence="1">
    <location>
        <begin position="1"/>
        <end position="22"/>
    </location>
</feature>
<sequence length="99" mass="10756">MKNLGFAALAAVALMFSPPASADPSIVEQDTVQQVLIGAPDAPVKVLFGRHAAIYLLDRDDSNFSTWLAILQNARDRGTQVRFAYDVYGPRLTLIEPAP</sequence>
<dbReference type="EMBL" id="BLKZ01000002">
    <property type="protein sequence ID" value="GFG93553.1"/>
    <property type="molecule type" value="Genomic_DNA"/>
</dbReference>
<gene>
    <name evidence="2" type="ORF">MBOU_55950</name>
</gene>
<accession>A0A7I9YY71</accession>
<evidence type="ECO:0000313" key="3">
    <source>
        <dbReference type="Proteomes" id="UP000465360"/>
    </source>
</evidence>
<dbReference type="RefSeq" id="WP_163719279.1">
    <property type="nucleotide sequence ID" value="NZ_BLKZ01000002.1"/>
</dbReference>
<evidence type="ECO:0000256" key="1">
    <source>
        <dbReference type="SAM" id="SignalP"/>
    </source>
</evidence>
<name>A0A7I9YY71_MYCBU</name>
<proteinExistence type="predicted"/>
<organism evidence="2 3">
    <name type="scientific">Mycobacterium bourgelatii</name>
    <dbReference type="NCBI Taxonomy" id="1273442"/>
    <lineage>
        <taxon>Bacteria</taxon>
        <taxon>Bacillati</taxon>
        <taxon>Actinomycetota</taxon>
        <taxon>Actinomycetes</taxon>
        <taxon>Mycobacteriales</taxon>
        <taxon>Mycobacteriaceae</taxon>
        <taxon>Mycobacterium</taxon>
    </lineage>
</organism>